<keyword evidence="1" id="KW-1133">Transmembrane helix</keyword>
<dbReference type="OrthoDB" id="1719357at2759"/>
<accession>A0A5C7IIB6</accession>
<evidence type="ECO:0000256" key="1">
    <source>
        <dbReference type="SAM" id="Phobius"/>
    </source>
</evidence>
<evidence type="ECO:0000313" key="3">
    <source>
        <dbReference type="Proteomes" id="UP000323000"/>
    </source>
</evidence>
<name>A0A5C7IIB6_9ROSI</name>
<comment type="caution">
    <text evidence="2">The sequence shown here is derived from an EMBL/GenBank/DDBJ whole genome shotgun (WGS) entry which is preliminary data.</text>
</comment>
<organism evidence="2 3">
    <name type="scientific">Acer yangbiense</name>
    <dbReference type="NCBI Taxonomy" id="1000413"/>
    <lineage>
        <taxon>Eukaryota</taxon>
        <taxon>Viridiplantae</taxon>
        <taxon>Streptophyta</taxon>
        <taxon>Embryophyta</taxon>
        <taxon>Tracheophyta</taxon>
        <taxon>Spermatophyta</taxon>
        <taxon>Magnoliopsida</taxon>
        <taxon>eudicotyledons</taxon>
        <taxon>Gunneridae</taxon>
        <taxon>Pentapetalae</taxon>
        <taxon>rosids</taxon>
        <taxon>malvids</taxon>
        <taxon>Sapindales</taxon>
        <taxon>Sapindaceae</taxon>
        <taxon>Hippocastanoideae</taxon>
        <taxon>Acereae</taxon>
        <taxon>Acer</taxon>
    </lineage>
</organism>
<feature type="transmembrane region" description="Helical" evidence="1">
    <location>
        <begin position="84"/>
        <end position="100"/>
    </location>
</feature>
<keyword evidence="3" id="KW-1185">Reference proteome</keyword>
<dbReference type="EMBL" id="VAHF01000002">
    <property type="protein sequence ID" value="TXG68246.1"/>
    <property type="molecule type" value="Genomic_DNA"/>
</dbReference>
<evidence type="ECO:0000313" key="2">
    <source>
        <dbReference type="EMBL" id="TXG68246.1"/>
    </source>
</evidence>
<sequence>MLCYFVTCWTLSCNHRCLMLCYLINDQSVPINILVNYLFRVARVLTSSLNTIVCGGQINVQSNESPVYAEKAKDLNRQALIQKWAPVAIVFGVVFVLFWLKSKIW</sequence>
<gene>
    <name evidence="2" type="ORF">EZV62_003181</name>
</gene>
<proteinExistence type="predicted"/>
<protein>
    <submittedName>
        <fullName evidence="2">Uncharacterized protein</fullName>
    </submittedName>
</protein>
<dbReference type="AlphaFoldDB" id="A0A5C7IIB6"/>
<keyword evidence="1" id="KW-0472">Membrane</keyword>
<keyword evidence="1" id="KW-0812">Transmembrane</keyword>
<reference evidence="3" key="1">
    <citation type="journal article" date="2019" name="Gigascience">
        <title>De novo genome assembly of the endangered Acer yangbiense, a plant species with extremely small populations endemic to Yunnan Province, China.</title>
        <authorList>
            <person name="Yang J."/>
            <person name="Wariss H.M."/>
            <person name="Tao L."/>
            <person name="Zhang R."/>
            <person name="Yun Q."/>
            <person name="Hollingsworth P."/>
            <person name="Dao Z."/>
            <person name="Luo G."/>
            <person name="Guo H."/>
            <person name="Ma Y."/>
            <person name="Sun W."/>
        </authorList>
    </citation>
    <scope>NUCLEOTIDE SEQUENCE [LARGE SCALE GENOMIC DNA]</scope>
    <source>
        <strain evidence="3">cv. Malutang</strain>
    </source>
</reference>
<dbReference type="Proteomes" id="UP000323000">
    <property type="component" value="Chromosome 2"/>
</dbReference>